<dbReference type="Pfam" id="PF02423">
    <property type="entry name" value="OCD_Mu_crystall"/>
    <property type="match status" value="1"/>
</dbReference>
<evidence type="ECO:0000313" key="1">
    <source>
        <dbReference type="EMBL" id="RRJ86748.1"/>
    </source>
</evidence>
<dbReference type="InterPro" id="IPR023401">
    <property type="entry name" value="ODC_N"/>
</dbReference>
<name>A0A3P3VXH3_9MICO</name>
<dbReference type="Gene3D" id="3.30.1780.10">
    <property type="entry name" value="ornithine cyclodeaminase, domain 1"/>
    <property type="match status" value="1"/>
</dbReference>
<protein>
    <submittedName>
        <fullName evidence="1">Ornithine cyclodeaminase family protein</fullName>
    </submittedName>
</protein>
<organism evidence="1 2">
    <name type="scientific">Gulosibacter macacae</name>
    <dbReference type="NCBI Taxonomy" id="2488791"/>
    <lineage>
        <taxon>Bacteria</taxon>
        <taxon>Bacillati</taxon>
        <taxon>Actinomycetota</taxon>
        <taxon>Actinomycetes</taxon>
        <taxon>Micrococcales</taxon>
        <taxon>Microbacteriaceae</taxon>
        <taxon>Gulosibacter</taxon>
    </lineage>
</organism>
<dbReference type="AlphaFoldDB" id="A0A3P3VXH3"/>
<gene>
    <name evidence="1" type="ORF">EG850_06935</name>
</gene>
<dbReference type="Gene3D" id="3.40.50.720">
    <property type="entry name" value="NAD(P)-binding Rossmann-like Domain"/>
    <property type="match status" value="1"/>
</dbReference>
<proteinExistence type="predicted"/>
<dbReference type="InterPro" id="IPR036291">
    <property type="entry name" value="NAD(P)-bd_dom_sf"/>
</dbReference>
<evidence type="ECO:0000313" key="2">
    <source>
        <dbReference type="Proteomes" id="UP000274391"/>
    </source>
</evidence>
<dbReference type="SUPFAM" id="SSF51735">
    <property type="entry name" value="NAD(P)-binding Rossmann-fold domains"/>
    <property type="match status" value="1"/>
</dbReference>
<keyword evidence="2" id="KW-1185">Reference proteome</keyword>
<dbReference type="PANTHER" id="PTHR13812:SF19">
    <property type="entry name" value="KETIMINE REDUCTASE MU-CRYSTALLIN"/>
    <property type="match status" value="1"/>
</dbReference>
<dbReference type="GO" id="GO:0005737">
    <property type="term" value="C:cytoplasm"/>
    <property type="evidence" value="ECO:0007669"/>
    <property type="project" value="TreeGrafter"/>
</dbReference>
<dbReference type="OrthoDB" id="4311033at2"/>
<comment type="caution">
    <text evidence="1">The sequence shown here is derived from an EMBL/GenBank/DDBJ whole genome shotgun (WGS) entry which is preliminary data.</text>
</comment>
<accession>A0A3P3VXH3</accession>
<dbReference type="EMBL" id="RQVS01000007">
    <property type="protein sequence ID" value="RRJ86748.1"/>
    <property type="molecule type" value="Genomic_DNA"/>
</dbReference>
<dbReference type="InterPro" id="IPR003462">
    <property type="entry name" value="ODC_Mu_crystall"/>
</dbReference>
<dbReference type="PIRSF" id="PIRSF001439">
    <property type="entry name" value="CryM"/>
    <property type="match status" value="1"/>
</dbReference>
<reference evidence="1 2" key="1">
    <citation type="submission" date="2018-11" db="EMBL/GenBank/DDBJ databases">
        <title>YIM 102482-1 draft genome.</title>
        <authorList>
            <person name="Li G."/>
            <person name="Jiang Y."/>
        </authorList>
    </citation>
    <scope>NUCLEOTIDE SEQUENCE [LARGE SCALE GENOMIC DNA]</scope>
    <source>
        <strain evidence="1 2">YIM 102482-1</strain>
    </source>
</reference>
<dbReference type="PANTHER" id="PTHR13812">
    <property type="entry name" value="KETIMINE REDUCTASE MU-CRYSTALLIN"/>
    <property type="match status" value="1"/>
</dbReference>
<sequence>MTTTIPHITEREIRQHVTYHQAMEVLREAILHDVDPANDFPREILELADHKQLLFMPSQSKRWVGSKLISVNPGNYRRNLDRIQGLYLLMDAETTTPRALIDGAELTELRTAAMSMVIADQILPRDARKVVLYGYGAQARAHLLGLKAIRPSLEQVVVTGRNQVKAEMFAANAAEHGWDARIGAAMDPQVAIPEASVVVTATGAGKPLFDGSAVRPGTLVIAIGSHNNDRRELDADLMGRSHVIVEDKATALREAGDVAIAVAEGKLDPESLTDLQDFVRGVSLPRDRPYVYKSVGMSWQDLVVAGEIYERVPTGRR</sequence>
<dbReference type="Proteomes" id="UP000274391">
    <property type="component" value="Unassembled WGS sequence"/>
</dbReference>
<dbReference type="RefSeq" id="WP_124971899.1">
    <property type="nucleotide sequence ID" value="NZ_RQVS01000007.1"/>
</dbReference>